<dbReference type="NCBIfam" id="TIGR01936">
    <property type="entry name" value="nqrA"/>
    <property type="match status" value="1"/>
</dbReference>
<dbReference type="PANTHER" id="PTHR37839">
    <property type="entry name" value="NA(+)-TRANSLOCATING NADH-QUINONE REDUCTASE SUBUNIT A"/>
    <property type="match status" value="1"/>
</dbReference>
<evidence type="ECO:0000313" key="12">
    <source>
        <dbReference type="EMBL" id="CAE6486260.1"/>
    </source>
</evidence>
<evidence type="ECO:0000256" key="4">
    <source>
        <dbReference type="ARBA" id="ARBA00023053"/>
    </source>
</evidence>
<evidence type="ECO:0000313" key="13">
    <source>
        <dbReference type="EMBL" id="SFL89967.1"/>
    </source>
</evidence>
<accession>A0A1I4LH90</accession>
<evidence type="ECO:0000259" key="11">
    <source>
        <dbReference type="Pfam" id="PF24836"/>
    </source>
</evidence>
<name>A0A1I4LH90_9PROT</name>
<comment type="similarity">
    <text evidence="8">Belongs to the NqrA family.</text>
</comment>
<gene>
    <name evidence="8 12" type="primary">nqrA</name>
    <name evidence="12" type="ORF">NMYAN_10378</name>
    <name evidence="13" type="ORF">SAMN05421880_10262</name>
</gene>
<evidence type="ECO:0000256" key="8">
    <source>
        <dbReference type="HAMAP-Rule" id="MF_00425"/>
    </source>
</evidence>
<evidence type="ECO:0000256" key="5">
    <source>
        <dbReference type="ARBA" id="ARBA00023065"/>
    </source>
</evidence>
<dbReference type="RefSeq" id="WP_239654058.1">
    <property type="nucleotide sequence ID" value="NZ_CAJNAP010000001.1"/>
</dbReference>
<dbReference type="HAMAP" id="MF_00425">
    <property type="entry name" value="NqrA"/>
    <property type="match status" value="1"/>
</dbReference>
<comment type="function">
    <text evidence="8">NQR complex catalyzes the reduction of ubiquinone-1 to ubiquinol by two successive reactions, coupled with the transport of Na(+) ions from the cytoplasm to the periplasm. NqrA to NqrE are probably involved in the second step, the conversion of ubisemiquinone to ubiquinol.</text>
</comment>
<evidence type="ECO:0000256" key="1">
    <source>
        <dbReference type="ARBA" id="ARBA00022448"/>
    </source>
</evidence>
<dbReference type="GO" id="GO:0016655">
    <property type="term" value="F:oxidoreductase activity, acting on NAD(P)H, quinone or similar compound as acceptor"/>
    <property type="evidence" value="ECO:0007669"/>
    <property type="project" value="UniProtKB-UniRule"/>
</dbReference>
<organism evidence="13 14">
    <name type="scientific">Nitrosomonas nitrosa</name>
    <dbReference type="NCBI Taxonomy" id="52442"/>
    <lineage>
        <taxon>Bacteria</taxon>
        <taxon>Pseudomonadati</taxon>
        <taxon>Pseudomonadota</taxon>
        <taxon>Betaproteobacteria</taxon>
        <taxon>Nitrosomonadales</taxon>
        <taxon>Nitrosomonadaceae</taxon>
        <taxon>Nitrosomonas</taxon>
    </lineage>
</organism>
<dbReference type="EMBL" id="CAJNAP010000001">
    <property type="protein sequence ID" value="CAE6486260.1"/>
    <property type="molecule type" value="Genomic_DNA"/>
</dbReference>
<dbReference type="InterPro" id="IPR056148">
    <property type="entry name" value="NQRA_2nd"/>
</dbReference>
<evidence type="ECO:0000313" key="14">
    <source>
        <dbReference type="Proteomes" id="UP000199561"/>
    </source>
</evidence>
<feature type="domain" description="Na(+)-translocating NADH-quinone reductase subunit A C-terminal" evidence="10">
    <location>
        <begin position="298"/>
        <end position="336"/>
    </location>
</feature>
<dbReference type="Pfam" id="PF11973">
    <property type="entry name" value="NQRA_SLBB"/>
    <property type="match status" value="1"/>
</dbReference>
<protein>
    <recommendedName>
        <fullName evidence="8">Na(+)-translocating NADH-quinone reductase subunit A</fullName>
        <shortName evidence="8">Na(+)-NQR subunit A</shortName>
        <shortName evidence="8">Na(+)-translocating NQR subunit A</shortName>
        <ecNumber evidence="8">7.2.1.1</ecNumber>
    </recommendedName>
    <alternativeName>
        <fullName evidence="8">NQR complex subunit A</fullName>
    </alternativeName>
    <alternativeName>
        <fullName evidence="8">NQR-1 subunit A</fullName>
    </alternativeName>
</protein>
<keyword evidence="3 8" id="KW-0520">NAD</keyword>
<dbReference type="PANTHER" id="PTHR37839:SF1">
    <property type="entry name" value="NA(+)-TRANSLOCATING NADH-QUINONE REDUCTASE SUBUNIT A"/>
    <property type="match status" value="1"/>
</dbReference>
<dbReference type="Proteomes" id="UP000199561">
    <property type="component" value="Unassembled WGS sequence"/>
</dbReference>
<feature type="domain" description="NqrA second alpha/beta" evidence="11">
    <location>
        <begin position="118"/>
        <end position="262"/>
    </location>
</feature>
<keyword evidence="5 8" id="KW-0406">Ion transport</keyword>
<dbReference type="EMBL" id="FOUF01000002">
    <property type="protein sequence ID" value="SFL89967.1"/>
    <property type="molecule type" value="Genomic_DNA"/>
</dbReference>
<feature type="domain" description="NqrA N-terminal barrel-sandwich hybrid" evidence="9">
    <location>
        <begin position="5"/>
        <end position="98"/>
    </location>
</feature>
<keyword evidence="4 8" id="KW-0915">Sodium</keyword>
<evidence type="ECO:0000259" key="9">
    <source>
        <dbReference type="Pfam" id="PF05896"/>
    </source>
</evidence>
<dbReference type="GO" id="GO:0006814">
    <property type="term" value="P:sodium ion transport"/>
    <property type="evidence" value="ECO:0007669"/>
    <property type="project" value="UniProtKB-UniRule"/>
</dbReference>
<dbReference type="InterPro" id="IPR008703">
    <property type="entry name" value="NqrA"/>
</dbReference>
<reference evidence="13 14" key="1">
    <citation type="submission" date="2016-10" db="EMBL/GenBank/DDBJ databases">
        <authorList>
            <person name="de Groot N.N."/>
        </authorList>
    </citation>
    <scope>NUCLEOTIDE SEQUENCE [LARGE SCALE GENOMIC DNA]</scope>
    <source>
        <strain evidence="13 14">Nm146</strain>
    </source>
</reference>
<evidence type="ECO:0000259" key="10">
    <source>
        <dbReference type="Pfam" id="PF11973"/>
    </source>
</evidence>
<keyword evidence="2 8" id="KW-1278">Translocase</keyword>
<keyword evidence="1 8" id="KW-0813">Transport</keyword>
<evidence type="ECO:0000256" key="2">
    <source>
        <dbReference type="ARBA" id="ARBA00022967"/>
    </source>
</evidence>
<evidence type="ECO:0000256" key="7">
    <source>
        <dbReference type="ARBA" id="ARBA00023201"/>
    </source>
</evidence>
<evidence type="ECO:0000256" key="3">
    <source>
        <dbReference type="ARBA" id="ARBA00023027"/>
    </source>
</evidence>
<sequence length="475" mass="52086">MSMLIRIKKGLDLPISGQPIQMIEEAPPVRHVAILGPDYIDLKPAMRVDEGDSVKLGQALFEHKKLPNVLITAPGAGKIIAIHRGAQRRLLSVIIQLDPVEDQETFAAYTPDKLPHLSTDQVIENLLQSGSWAALRTRPYSKIPDPATQPAAIFVTAMDTNPLAADPAPIIATEADAFAHGLTVLTHLTAGPLWVCKADDAHFPLPEDLAQLQVASFAGPHPAGLAGTHIHFLNPVNVHKTVWYLNYQEVIAIGKLFTTGRLWTQRIIALGGPQVKYPQVLHSRLGATLPAHPGKGSARLLRTRLGASLDELLDGELADSTDNRIISGSVWSGRRAADWSAYLGRHHLQISAIREHTEREFLGWLAPGRKKFSQMNVLISSFLRNRGETFDFTASQNGSPRAMIPTGSFEEIMPLDILPTQLLRALLVGDTEMAQKLGCLELDEEDLALCSFVCVGKHDYGLILRENLRQIEKEG</sequence>
<keyword evidence="14" id="KW-1185">Reference proteome</keyword>
<dbReference type="Proteomes" id="UP000601736">
    <property type="component" value="Unassembled WGS sequence"/>
</dbReference>
<dbReference type="AlphaFoldDB" id="A0A1I4LH90"/>
<dbReference type="InterPro" id="IPR022615">
    <property type="entry name" value="NqrA_C_domain"/>
</dbReference>
<proteinExistence type="inferred from homology"/>
<dbReference type="InterPro" id="IPR056147">
    <property type="entry name" value="NQRA_N"/>
</dbReference>
<keyword evidence="6 8" id="KW-0830">Ubiquinone</keyword>
<keyword evidence="7 8" id="KW-0739">Sodium transport</keyword>
<reference evidence="12" key="2">
    <citation type="submission" date="2021-02" db="EMBL/GenBank/DDBJ databases">
        <authorList>
            <person name="Han P."/>
        </authorList>
    </citation>
    <scope>NUCLEOTIDE SEQUENCE</scope>
    <source>
        <strain evidence="12">Nitrosomonas nitrosa 18-3D</strain>
    </source>
</reference>
<evidence type="ECO:0000256" key="6">
    <source>
        <dbReference type="ARBA" id="ARBA00023075"/>
    </source>
</evidence>
<comment type="catalytic activity">
    <reaction evidence="8">
        <text>a ubiquinone + n Na(+)(in) + NADH + H(+) = a ubiquinol + n Na(+)(out) + NAD(+)</text>
        <dbReference type="Rhea" id="RHEA:47748"/>
        <dbReference type="Rhea" id="RHEA-COMP:9565"/>
        <dbReference type="Rhea" id="RHEA-COMP:9566"/>
        <dbReference type="ChEBI" id="CHEBI:15378"/>
        <dbReference type="ChEBI" id="CHEBI:16389"/>
        <dbReference type="ChEBI" id="CHEBI:17976"/>
        <dbReference type="ChEBI" id="CHEBI:29101"/>
        <dbReference type="ChEBI" id="CHEBI:57540"/>
        <dbReference type="ChEBI" id="CHEBI:57945"/>
        <dbReference type="EC" id="7.2.1.1"/>
    </reaction>
</comment>
<comment type="subunit">
    <text evidence="8">Composed of six subunits; NqrA, NqrB, NqrC, NqrD, NqrE and NqrF.</text>
</comment>
<dbReference type="STRING" id="52442.SAMN05421880_10262"/>
<dbReference type="Pfam" id="PF05896">
    <property type="entry name" value="NQRA_N"/>
    <property type="match status" value="1"/>
</dbReference>
<dbReference type="Pfam" id="PF24836">
    <property type="entry name" value="NQRA_2nd"/>
    <property type="match status" value="1"/>
</dbReference>
<dbReference type="EC" id="7.2.1.1" evidence="8"/>